<keyword evidence="1" id="KW-0238">DNA-binding</keyword>
<reference evidence="2" key="1">
    <citation type="submission" date="2017-11" db="EMBL/GenBank/DDBJ databases">
        <title>Complete Genome Sequence of Kyrpidia sp. Strain EA-1, a thermophilic, hydrogen-oxidizing Bacterium, isolated from the Azores.</title>
        <authorList>
            <person name="Reiner J.E."/>
            <person name="Lapp C.J."/>
            <person name="Bunk B."/>
            <person name="Gescher J."/>
        </authorList>
    </citation>
    <scope>NUCLEOTIDE SEQUENCE [LARGE SCALE GENOMIC DNA]</scope>
    <source>
        <strain evidence="2">EA-1</strain>
    </source>
</reference>
<name>A0A2K8N9A1_9BACL</name>
<proteinExistence type="predicted"/>
<dbReference type="OrthoDB" id="2381125at2"/>
<dbReference type="KEGG" id="kyr:CVV65_14080"/>
<accession>A0A2K8N9A1</accession>
<organism evidence="1 2">
    <name type="scientific">Kyrpidia spormannii</name>
    <dbReference type="NCBI Taxonomy" id="2055160"/>
    <lineage>
        <taxon>Bacteria</taxon>
        <taxon>Bacillati</taxon>
        <taxon>Bacillota</taxon>
        <taxon>Bacilli</taxon>
        <taxon>Bacillales</taxon>
        <taxon>Alicyclobacillaceae</taxon>
        <taxon>Kyrpidia</taxon>
    </lineage>
</organism>
<dbReference type="AlphaFoldDB" id="A0A2K8N9A1"/>
<evidence type="ECO:0000313" key="2">
    <source>
        <dbReference type="Proteomes" id="UP000231932"/>
    </source>
</evidence>
<evidence type="ECO:0000313" key="1">
    <source>
        <dbReference type="EMBL" id="ATY85909.1"/>
    </source>
</evidence>
<dbReference type="Gene3D" id="1.10.10.10">
    <property type="entry name" value="Winged helix-like DNA-binding domain superfamily/Winged helix DNA-binding domain"/>
    <property type="match status" value="1"/>
</dbReference>
<dbReference type="Proteomes" id="UP000231932">
    <property type="component" value="Chromosome"/>
</dbReference>
<dbReference type="SUPFAM" id="SSF46785">
    <property type="entry name" value="Winged helix' DNA-binding domain"/>
    <property type="match status" value="1"/>
</dbReference>
<dbReference type="InterPro" id="IPR036390">
    <property type="entry name" value="WH_DNA-bd_sf"/>
</dbReference>
<keyword evidence="2" id="KW-1185">Reference proteome</keyword>
<dbReference type="InterPro" id="IPR036388">
    <property type="entry name" value="WH-like_DNA-bd_sf"/>
</dbReference>
<gene>
    <name evidence="1" type="ORF">CVV65_14080</name>
</gene>
<dbReference type="GO" id="GO:0003677">
    <property type="term" value="F:DNA binding"/>
    <property type="evidence" value="ECO:0007669"/>
    <property type="project" value="UniProtKB-KW"/>
</dbReference>
<dbReference type="EMBL" id="CP024955">
    <property type="protein sequence ID" value="ATY85909.1"/>
    <property type="molecule type" value="Genomic_DNA"/>
</dbReference>
<sequence length="228" mass="25785">MSLTERRRQFLQQLVGLYQKTTCPVHYITLAKALGVSKWTAYDMLRELEKLGYLSRDYIHEHGGAGRSQIVFVPTEKAVQLISLVYENRLVPAEWSEMERNMIGLLQELRHAEMGFAVSRLIETVSHTPNGITFCLSLLGLLTLFLSHAEEPVRTTVEQVILSLDQPRTRILVFIGTMLGIVVQTVSDELGRETSRLIGRALCCVQELSESELIQLANFLSKALQQVQ</sequence>
<protein>
    <submittedName>
        <fullName evidence="1">DNA-binding protein</fullName>
    </submittedName>
</protein>
<dbReference type="RefSeq" id="WP_100668663.1">
    <property type="nucleotide sequence ID" value="NZ_CP024955.1"/>
</dbReference>